<organism evidence="2 3">
    <name type="scientific">Willisornis vidua</name>
    <name type="common">Xingu scale-backed antbird</name>
    <dbReference type="NCBI Taxonomy" id="1566151"/>
    <lineage>
        <taxon>Eukaryota</taxon>
        <taxon>Metazoa</taxon>
        <taxon>Chordata</taxon>
        <taxon>Craniata</taxon>
        <taxon>Vertebrata</taxon>
        <taxon>Euteleostomi</taxon>
        <taxon>Archelosauria</taxon>
        <taxon>Archosauria</taxon>
        <taxon>Dinosauria</taxon>
        <taxon>Saurischia</taxon>
        <taxon>Theropoda</taxon>
        <taxon>Coelurosauria</taxon>
        <taxon>Aves</taxon>
        <taxon>Neognathae</taxon>
        <taxon>Neoaves</taxon>
        <taxon>Telluraves</taxon>
        <taxon>Australaves</taxon>
        <taxon>Passeriformes</taxon>
        <taxon>Thamnophilidae</taxon>
        <taxon>Willisornis</taxon>
    </lineage>
</organism>
<evidence type="ECO:0000313" key="3">
    <source>
        <dbReference type="Proteomes" id="UP001145742"/>
    </source>
</evidence>
<evidence type="ECO:0000256" key="1">
    <source>
        <dbReference type="SAM" id="MobiDB-lite"/>
    </source>
</evidence>
<reference evidence="2" key="1">
    <citation type="submission" date="2019-10" db="EMBL/GenBank/DDBJ databases">
        <authorList>
            <person name="Soares A.E.R."/>
            <person name="Aleixo A."/>
            <person name="Schneider P."/>
            <person name="Miyaki C.Y."/>
            <person name="Schneider M.P."/>
            <person name="Mello C."/>
            <person name="Vasconcelos A.T.R."/>
        </authorList>
    </citation>
    <scope>NUCLEOTIDE SEQUENCE</scope>
    <source>
        <tissue evidence="2">Muscle</tissue>
    </source>
</reference>
<keyword evidence="3" id="KW-1185">Reference proteome</keyword>
<gene>
    <name evidence="2" type="ORF">WISP_146961</name>
</gene>
<evidence type="ECO:0000313" key="2">
    <source>
        <dbReference type="EMBL" id="KAJ7404205.1"/>
    </source>
</evidence>
<sequence length="239" mass="26547">MVFNKGKSQVMPLRKVSPMHQNRLGSEQLEISFAEKDLGVLVDTKFSMRQQSILASKKAKSILTSVRKNLESSYDNNKQDYLKERLLITFLPGLINARPYGVAGSSQQIEALCNEHNQGWDGEKKEVKFKSKYYFLHVNPTGPNSASFILLELIFPQESSTLPSPVGTGNMGNGGCSKVMMLHLCQSFLPPDPVANSEEGHKADKKTRTPPLQTQAEKVGAVHLGEEKLHEEFITPSSM</sequence>
<dbReference type="EMBL" id="WHWB01034784">
    <property type="protein sequence ID" value="KAJ7404205.1"/>
    <property type="molecule type" value="Genomic_DNA"/>
</dbReference>
<comment type="caution">
    <text evidence="2">The sequence shown here is derived from an EMBL/GenBank/DDBJ whole genome shotgun (WGS) entry which is preliminary data.</text>
</comment>
<name>A0ABQ9CQS0_9PASS</name>
<feature type="region of interest" description="Disordered" evidence="1">
    <location>
        <begin position="193"/>
        <end position="215"/>
    </location>
</feature>
<protein>
    <submittedName>
        <fullName evidence="2">Uncharacterized protein</fullName>
    </submittedName>
</protein>
<proteinExistence type="predicted"/>
<accession>A0ABQ9CQS0</accession>
<dbReference type="Proteomes" id="UP001145742">
    <property type="component" value="Unassembled WGS sequence"/>
</dbReference>